<dbReference type="KEGG" id="mput:MPUT9231_0440"/>
<evidence type="ECO:0000259" key="1">
    <source>
        <dbReference type="Pfam" id="PF01368"/>
    </source>
</evidence>
<evidence type="ECO:0000313" key="4">
    <source>
        <dbReference type="Proteomes" id="UP000012984"/>
    </source>
</evidence>
<dbReference type="Gene3D" id="3.10.310.30">
    <property type="match status" value="1"/>
</dbReference>
<dbReference type="Proteomes" id="UP000012984">
    <property type="component" value="Chromosome"/>
</dbReference>
<dbReference type="InterPro" id="IPR003156">
    <property type="entry name" value="DHHA1_dom"/>
</dbReference>
<dbReference type="GO" id="GO:0003676">
    <property type="term" value="F:nucleic acid binding"/>
    <property type="evidence" value="ECO:0007669"/>
    <property type="project" value="InterPro"/>
</dbReference>
<dbReference type="eggNOG" id="COG0618">
    <property type="taxonomic scope" value="Bacteria"/>
</dbReference>
<dbReference type="HOGENOM" id="CLU_039720_1_0_14"/>
<evidence type="ECO:0000313" key="3">
    <source>
        <dbReference type="EMBL" id="AGJ90500.1"/>
    </source>
</evidence>
<dbReference type="Pfam" id="PF01368">
    <property type="entry name" value="DHH"/>
    <property type="match status" value="1"/>
</dbReference>
<protein>
    <submittedName>
        <fullName evidence="3">Phosphoesterase DHH family protein</fullName>
    </submittedName>
</protein>
<dbReference type="InterPro" id="IPR001667">
    <property type="entry name" value="DDH_dom"/>
</dbReference>
<dbReference type="InterPro" id="IPR051319">
    <property type="entry name" value="Oligoribo/pAp-PDE_c-di-AMP_PDE"/>
</dbReference>
<dbReference type="SUPFAM" id="SSF64182">
    <property type="entry name" value="DHH phosphoesterases"/>
    <property type="match status" value="1"/>
</dbReference>
<keyword evidence="4" id="KW-1185">Reference proteome</keyword>
<dbReference type="OrthoDB" id="9803668at2"/>
<proteinExistence type="predicted"/>
<dbReference type="Pfam" id="PF02272">
    <property type="entry name" value="DHHA1"/>
    <property type="match status" value="1"/>
</dbReference>
<dbReference type="PANTHER" id="PTHR47618:SF1">
    <property type="entry name" value="BIFUNCTIONAL OLIGORIBONUCLEASE AND PAP PHOSPHATASE NRNA"/>
    <property type="match status" value="1"/>
</dbReference>
<accession>M9WGE6</accession>
<dbReference type="AlphaFoldDB" id="M9WGE6"/>
<feature type="domain" description="DHHA1" evidence="2">
    <location>
        <begin position="228"/>
        <end position="310"/>
    </location>
</feature>
<gene>
    <name evidence="3" type="ORF">MPUT9231_0440</name>
</gene>
<organism evidence="3 4">
    <name type="scientific">Mycoplasma putrefaciens Mput9231</name>
    <dbReference type="NCBI Taxonomy" id="1292033"/>
    <lineage>
        <taxon>Bacteria</taxon>
        <taxon>Bacillati</taxon>
        <taxon>Mycoplasmatota</taxon>
        <taxon>Mollicutes</taxon>
        <taxon>Mycoplasmataceae</taxon>
        <taxon>Mycoplasma</taxon>
    </lineage>
</organism>
<dbReference type="RefSeq" id="WP_015587168.1">
    <property type="nucleotide sequence ID" value="NC_021083.1"/>
</dbReference>
<dbReference type="Gene3D" id="3.90.1640.10">
    <property type="entry name" value="inorganic pyrophosphatase (n-terminal core)"/>
    <property type="match status" value="1"/>
</dbReference>
<sequence length="313" mass="35772">MLDIKKSEILIEKIKQYNKIIIAKHKLPDWDAQGSAMGLAYIIEKNFDNKTIYVVGDRLNDDTDFLANQISDQFVSDSLLITVDTAVKSRVDFDRFDLAKETFKIDHHINVEDYADNDLILDSSIANTMVISLWAMQMNLIIPKKAAHNLYLGLLTDSGRFLYDKTDAKTFMVASKLLEFGADLKKANDYLYVSPLKMRKWMNFAFSKVQFTDSGIAYLILTKNDLVDWDLNYEEIKTSLLTMAGISEIKIWFTVIEYQDQLKLSLRSRDYEVNKIAQKYNGGGHRLAAGAKLVSLEEVPTLILELEELLIKG</sequence>
<dbReference type="PANTHER" id="PTHR47618">
    <property type="entry name" value="BIFUNCTIONAL OLIGORIBONUCLEASE AND PAP PHOSPHATASE NRNA"/>
    <property type="match status" value="1"/>
</dbReference>
<reference evidence="3 4" key="1">
    <citation type="journal article" date="2013" name="Genome Announc.">
        <title>Complete Genome Sequence of Mycoplasma putrefaciens Strain 9231, One of the Agents of Contagious Agalactia in Goats.</title>
        <authorList>
            <person name="Dupuy V."/>
            <person name="Sirand-Pugnet P."/>
            <person name="Baranowski E."/>
            <person name="Barre A."/>
            <person name="Breton M."/>
            <person name="Couture C."/>
            <person name="Dordet-Frisoni E."/>
            <person name="Gaurivaud P."/>
            <person name="Jacob D."/>
            <person name="Lemaitre C."/>
            <person name="Manso-Silvan L."/>
            <person name="Nikolski M."/>
            <person name="Nouvel L.X."/>
            <person name="Poumarat F."/>
            <person name="Tardy F."/>
            <person name="Thebault P."/>
            <person name="Theil S."/>
            <person name="Citti C."/>
            <person name="Blanchard A."/>
            <person name="Thiaucourt F."/>
        </authorList>
    </citation>
    <scope>NUCLEOTIDE SEQUENCE [LARGE SCALE GENOMIC DNA]</scope>
    <source>
        <strain evidence="3">Mput9231</strain>
    </source>
</reference>
<dbReference type="PATRIC" id="fig|1292033.3.peg.44"/>
<evidence type="ECO:0000259" key="2">
    <source>
        <dbReference type="Pfam" id="PF02272"/>
    </source>
</evidence>
<dbReference type="EMBL" id="CP004357">
    <property type="protein sequence ID" value="AGJ90500.1"/>
    <property type="molecule type" value="Genomic_DNA"/>
</dbReference>
<name>M9WGE6_9MOLU</name>
<feature type="domain" description="DDH" evidence="1">
    <location>
        <begin position="19"/>
        <end position="153"/>
    </location>
</feature>
<dbReference type="InterPro" id="IPR038763">
    <property type="entry name" value="DHH_sf"/>
</dbReference>